<evidence type="ECO:0000256" key="1">
    <source>
        <dbReference type="ARBA" id="ARBA00023015"/>
    </source>
</evidence>
<dbReference type="Pfam" id="PF12833">
    <property type="entry name" value="HTH_18"/>
    <property type="match status" value="1"/>
</dbReference>
<dbReference type="GO" id="GO:0003700">
    <property type="term" value="F:DNA-binding transcription factor activity"/>
    <property type="evidence" value="ECO:0007669"/>
    <property type="project" value="InterPro"/>
</dbReference>
<dbReference type="AlphaFoldDB" id="A0A5E7T7N3"/>
<accession>A0A5E7T7N3</accession>
<dbReference type="PANTHER" id="PTHR47894">
    <property type="entry name" value="HTH-TYPE TRANSCRIPTIONAL REGULATOR GADX"/>
    <property type="match status" value="1"/>
</dbReference>
<dbReference type="InterPro" id="IPR020449">
    <property type="entry name" value="Tscrpt_reg_AraC-type_HTH"/>
</dbReference>
<evidence type="ECO:0000256" key="2">
    <source>
        <dbReference type="ARBA" id="ARBA00023125"/>
    </source>
</evidence>
<name>A0A5E7T7N3_PSEFL</name>
<dbReference type="PRINTS" id="PR00032">
    <property type="entry name" value="HTHARAC"/>
</dbReference>
<dbReference type="SUPFAM" id="SSF46689">
    <property type="entry name" value="Homeodomain-like"/>
    <property type="match status" value="1"/>
</dbReference>
<protein>
    <recommendedName>
        <fullName evidence="4">HTH araC/xylS-type domain-containing protein</fullName>
    </recommendedName>
</protein>
<reference evidence="5 6" key="1">
    <citation type="submission" date="2019-09" db="EMBL/GenBank/DDBJ databases">
        <authorList>
            <person name="Chandra G."/>
            <person name="Truman W A."/>
        </authorList>
    </citation>
    <scope>NUCLEOTIDE SEQUENCE [LARGE SCALE GENOMIC DNA]</scope>
    <source>
        <strain evidence="5">PS918</strain>
    </source>
</reference>
<dbReference type="InterPro" id="IPR009057">
    <property type="entry name" value="Homeodomain-like_sf"/>
</dbReference>
<keyword evidence="2" id="KW-0238">DNA-binding</keyword>
<evidence type="ECO:0000313" key="5">
    <source>
        <dbReference type="EMBL" id="VVP91623.1"/>
    </source>
</evidence>
<gene>
    <name evidence="5" type="ORF">PS918_03291</name>
</gene>
<keyword evidence="1" id="KW-0805">Transcription regulation</keyword>
<dbReference type="Gene3D" id="1.10.10.60">
    <property type="entry name" value="Homeodomain-like"/>
    <property type="match status" value="1"/>
</dbReference>
<dbReference type="GO" id="GO:0000976">
    <property type="term" value="F:transcription cis-regulatory region binding"/>
    <property type="evidence" value="ECO:0007669"/>
    <property type="project" value="TreeGrafter"/>
</dbReference>
<dbReference type="EMBL" id="CABVIY010000004">
    <property type="protein sequence ID" value="VVP91623.1"/>
    <property type="molecule type" value="Genomic_DNA"/>
</dbReference>
<dbReference type="SMART" id="SM00342">
    <property type="entry name" value="HTH_ARAC"/>
    <property type="match status" value="1"/>
</dbReference>
<feature type="domain" description="HTH araC/xylS-type" evidence="4">
    <location>
        <begin position="263"/>
        <end position="310"/>
    </location>
</feature>
<evidence type="ECO:0000313" key="6">
    <source>
        <dbReference type="Proteomes" id="UP000326611"/>
    </source>
</evidence>
<proteinExistence type="predicted"/>
<dbReference type="InterPro" id="IPR018060">
    <property type="entry name" value="HTH_AraC"/>
</dbReference>
<dbReference type="GO" id="GO:0005829">
    <property type="term" value="C:cytosol"/>
    <property type="evidence" value="ECO:0007669"/>
    <property type="project" value="TreeGrafter"/>
</dbReference>
<dbReference type="PROSITE" id="PS01124">
    <property type="entry name" value="HTH_ARAC_FAMILY_2"/>
    <property type="match status" value="1"/>
</dbReference>
<organism evidence="5 6">
    <name type="scientific">Pseudomonas fluorescens</name>
    <dbReference type="NCBI Taxonomy" id="294"/>
    <lineage>
        <taxon>Bacteria</taxon>
        <taxon>Pseudomonadati</taxon>
        <taxon>Pseudomonadota</taxon>
        <taxon>Gammaproteobacteria</taxon>
        <taxon>Pseudomonadales</taxon>
        <taxon>Pseudomonadaceae</taxon>
        <taxon>Pseudomonas</taxon>
    </lineage>
</organism>
<sequence>MRLLHSANTFNALDRYHRDWHKYTPVFSPQPAMTPQTFASSAFTRTILNHAQRSGLCQEQLLQRAGICLSLLEGQGLRVPTHLVERLLGECERLGAGAMFGCELVNGMATTSLQGLNILLDSAATLRASLACFTEFLPRVTNGVLAQLEEVDGQARLHLRGAHQLPHFFGLDAATLSLVRNISRRLGRAPGEVFAGVALAPQQAAGEWLRGVGIEVRPGSHPCLSLPLASLDEPLIGANPFLHQSILRHWQAEAAQHSRSDSLEMARHWLTAGDQPIERIAERLGYRQPSNFIRAFRKQFGITPKQFRLGL</sequence>
<dbReference type="Proteomes" id="UP000326611">
    <property type="component" value="Unassembled WGS sequence"/>
</dbReference>
<dbReference type="Pfam" id="PF12625">
    <property type="entry name" value="Arabinose_bd"/>
    <property type="match status" value="1"/>
</dbReference>
<evidence type="ECO:0000259" key="4">
    <source>
        <dbReference type="PROSITE" id="PS01124"/>
    </source>
</evidence>
<dbReference type="PANTHER" id="PTHR47894:SF1">
    <property type="entry name" value="HTH-TYPE TRANSCRIPTIONAL REGULATOR VQSM"/>
    <property type="match status" value="1"/>
</dbReference>
<evidence type="ECO:0000256" key="3">
    <source>
        <dbReference type="ARBA" id="ARBA00023163"/>
    </source>
</evidence>
<dbReference type="InterPro" id="IPR032687">
    <property type="entry name" value="AraC-type_N"/>
</dbReference>
<keyword evidence="3" id="KW-0804">Transcription</keyword>